<dbReference type="Proteomes" id="UP000799772">
    <property type="component" value="Unassembled WGS sequence"/>
</dbReference>
<feature type="transmembrane region" description="Helical" evidence="6">
    <location>
        <begin position="413"/>
        <end position="431"/>
    </location>
</feature>
<dbReference type="Pfam" id="PF07690">
    <property type="entry name" value="MFS_1"/>
    <property type="match status" value="1"/>
</dbReference>
<evidence type="ECO:0000256" key="6">
    <source>
        <dbReference type="SAM" id="Phobius"/>
    </source>
</evidence>
<feature type="transmembrane region" description="Helical" evidence="6">
    <location>
        <begin position="219"/>
        <end position="239"/>
    </location>
</feature>
<dbReference type="FunFam" id="1.20.1250.20:FF:000013">
    <property type="entry name" value="MFS general substrate transporter"/>
    <property type="match status" value="1"/>
</dbReference>
<feature type="transmembrane region" description="Helical" evidence="6">
    <location>
        <begin position="292"/>
        <end position="311"/>
    </location>
</feature>
<dbReference type="SUPFAM" id="SSF103473">
    <property type="entry name" value="MFS general substrate transporter"/>
    <property type="match status" value="1"/>
</dbReference>
<feature type="transmembrane region" description="Helical" evidence="6">
    <location>
        <begin position="95"/>
        <end position="115"/>
    </location>
</feature>
<dbReference type="PANTHER" id="PTHR43791">
    <property type="entry name" value="PERMEASE-RELATED"/>
    <property type="match status" value="1"/>
</dbReference>
<dbReference type="EMBL" id="ML978121">
    <property type="protein sequence ID" value="KAF2104259.1"/>
    <property type="molecule type" value="Genomic_DNA"/>
</dbReference>
<dbReference type="GO" id="GO:0016020">
    <property type="term" value="C:membrane"/>
    <property type="evidence" value="ECO:0007669"/>
    <property type="project" value="UniProtKB-SubCell"/>
</dbReference>
<dbReference type="PANTHER" id="PTHR43791:SF78">
    <property type="entry name" value="TRANSPORTER, PUTATIVE (AFU_ORTHOLOGUE AFUA_3G01370)-RELATED"/>
    <property type="match status" value="1"/>
</dbReference>
<comment type="caution">
    <text evidence="8">The sequence shown here is derived from an EMBL/GenBank/DDBJ whole genome shotgun (WGS) entry which is preliminary data.</text>
</comment>
<evidence type="ECO:0000256" key="4">
    <source>
        <dbReference type="ARBA" id="ARBA00022989"/>
    </source>
</evidence>
<evidence type="ECO:0000256" key="3">
    <source>
        <dbReference type="ARBA" id="ARBA00022692"/>
    </source>
</evidence>
<reference evidence="8" key="1">
    <citation type="journal article" date="2020" name="Stud. Mycol.">
        <title>101 Dothideomycetes genomes: a test case for predicting lifestyles and emergence of pathogens.</title>
        <authorList>
            <person name="Haridas S."/>
            <person name="Albert R."/>
            <person name="Binder M."/>
            <person name="Bloem J."/>
            <person name="Labutti K."/>
            <person name="Salamov A."/>
            <person name="Andreopoulos B."/>
            <person name="Baker S."/>
            <person name="Barry K."/>
            <person name="Bills G."/>
            <person name="Bluhm B."/>
            <person name="Cannon C."/>
            <person name="Castanera R."/>
            <person name="Culley D."/>
            <person name="Daum C."/>
            <person name="Ezra D."/>
            <person name="Gonzalez J."/>
            <person name="Henrissat B."/>
            <person name="Kuo A."/>
            <person name="Liang C."/>
            <person name="Lipzen A."/>
            <person name="Lutzoni F."/>
            <person name="Magnuson J."/>
            <person name="Mondo S."/>
            <person name="Nolan M."/>
            <person name="Ohm R."/>
            <person name="Pangilinan J."/>
            <person name="Park H.-J."/>
            <person name="Ramirez L."/>
            <person name="Alfaro M."/>
            <person name="Sun H."/>
            <person name="Tritt A."/>
            <person name="Yoshinaga Y."/>
            <person name="Zwiers L.-H."/>
            <person name="Turgeon B."/>
            <person name="Goodwin S."/>
            <person name="Spatafora J."/>
            <person name="Crous P."/>
            <person name="Grigoriev I."/>
        </authorList>
    </citation>
    <scope>NUCLEOTIDE SEQUENCE</scope>
    <source>
        <strain evidence="8">CBS 133067</strain>
    </source>
</reference>
<feature type="domain" description="Major facilitator superfamily (MFS) profile" evidence="7">
    <location>
        <begin position="56"/>
        <end position="469"/>
    </location>
</feature>
<evidence type="ECO:0000313" key="8">
    <source>
        <dbReference type="EMBL" id="KAF2104259.1"/>
    </source>
</evidence>
<evidence type="ECO:0000256" key="1">
    <source>
        <dbReference type="ARBA" id="ARBA00004141"/>
    </source>
</evidence>
<dbReference type="GO" id="GO:0022857">
    <property type="term" value="F:transmembrane transporter activity"/>
    <property type="evidence" value="ECO:0007669"/>
    <property type="project" value="InterPro"/>
</dbReference>
<feature type="transmembrane region" description="Helical" evidence="6">
    <location>
        <begin position="147"/>
        <end position="170"/>
    </location>
</feature>
<sequence>MADRIVHDSDILGGEKLDMAQVENGSPSREPLHMMALSEHELGVEKKLRFKIDCLIMPLVILVYLMNYIDRNNYAAAKLQGLVEDLGLNNTQYQVGLSILFVAYVLMQVPSNLLLNYCGKPSWYIGFFVIAWGLVSCLTSQVKSYGGIVACRFILGLVEAPFFAGVLFYLSKWYTKGELSFRMAVFYSGSLLSGAFGNLIAAGILSGLAGSLGMSAWQWLYVIEGAITMFIGIVICFILPDFPDTWSRLSPEMKHVANRRLALDAAEADVDLPGGMSQWTGCKLAFKDPKTYLLAIAYHGITGASGFQNFFPTLTATLGFNHIDSLLLVAPPYIFMVIYSFVNSWASDKLNHRFWFFVYPIPITIVGFVVFMTTSSFGPRYFSMFLMIFVFAQNGIIYAWIANAIPRPPAKRAAALAFVNSVGNAASIWTPFTYIDPPDYRPALGACIGLQVVALICAVILRWYLQRQNKYLSALQNEDVPLREEDLAKLRKTAEMEGIDIALARRQAKDYRYMI</sequence>
<dbReference type="PROSITE" id="PS50850">
    <property type="entry name" value="MFS"/>
    <property type="match status" value="1"/>
</dbReference>
<evidence type="ECO:0000256" key="5">
    <source>
        <dbReference type="ARBA" id="ARBA00023136"/>
    </source>
</evidence>
<name>A0A9P4MG79_9PEZI</name>
<feature type="transmembrane region" description="Helical" evidence="6">
    <location>
        <begin position="122"/>
        <end position="141"/>
    </location>
</feature>
<dbReference type="InterPro" id="IPR020846">
    <property type="entry name" value="MFS_dom"/>
</dbReference>
<feature type="transmembrane region" description="Helical" evidence="6">
    <location>
        <begin position="443"/>
        <end position="465"/>
    </location>
</feature>
<accession>A0A9P4MG79</accession>
<feature type="transmembrane region" description="Helical" evidence="6">
    <location>
        <begin position="354"/>
        <end position="375"/>
    </location>
</feature>
<feature type="transmembrane region" description="Helical" evidence="6">
    <location>
        <begin position="50"/>
        <end position="69"/>
    </location>
</feature>
<dbReference type="InterPro" id="IPR036259">
    <property type="entry name" value="MFS_trans_sf"/>
</dbReference>
<feature type="transmembrane region" description="Helical" evidence="6">
    <location>
        <begin position="323"/>
        <end position="342"/>
    </location>
</feature>
<dbReference type="FunFam" id="1.20.1250.20:FF:000057">
    <property type="entry name" value="MFS general substrate transporter"/>
    <property type="match status" value="1"/>
</dbReference>
<keyword evidence="5 6" id="KW-0472">Membrane</keyword>
<dbReference type="OrthoDB" id="2250022at2759"/>
<dbReference type="InterPro" id="IPR011701">
    <property type="entry name" value="MFS"/>
</dbReference>
<gene>
    <name evidence="8" type="ORF">NA57DRAFT_51098</name>
</gene>
<keyword evidence="3 6" id="KW-0812">Transmembrane</keyword>
<feature type="transmembrane region" description="Helical" evidence="6">
    <location>
        <begin position="191"/>
        <end position="213"/>
    </location>
</feature>
<dbReference type="AlphaFoldDB" id="A0A9P4MG79"/>
<evidence type="ECO:0000256" key="2">
    <source>
        <dbReference type="ARBA" id="ARBA00022448"/>
    </source>
</evidence>
<organism evidence="8 9">
    <name type="scientific">Rhizodiscina lignyota</name>
    <dbReference type="NCBI Taxonomy" id="1504668"/>
    <lineage>
        <taxon>Eukaryota</taxon>
        <taxon>Fungi</taxon>
        <taxon>Dikarya</taxon>
        <taxon>Ascomycota</taxon>
        <taxon>Pezizomycotina</taxon>
        <taxon>Dothideomycetes</taxon>
        <taxon>Pleosporomycetidae</taxon>
        <taxon>Aulographales</taxon>
        <taxon>Rhizodiscinaceae</taxon>
        <taxon>Rhizodiscina</taxon>
    </lineage>
</organism>
<keyword evidence="2" id="KW-0813">Transport</keyword>
<feature type="transmembrane region" description="Helical" evidence="6">
    <location>
        <begin position="381"/>
        <end position="401"/>
    </location>
</feature>
<dbReference type="Gene3D" id="1.20.1250.20">
    <property type="entry name" value="MFS general substrate transporter like domains"/>
    <property type="match status" value="2"/>
</dbReference>
<evidence type="ECO:0000313" key="9">
    <source>
        <dbReference type="Proteomes" id="UP000799772"/>
    </source>
</evidence>
<protein>
    <submittedName>
        <fullName evidence="8">MFS transporter</fullName>
    </submittedName>
</protein>
<comment type="subcellular location">
    <subcellularLocation>
        <location evidence="1">Membrane</location>
        <topology evidence="1">Multi-pass membrane protein</topology>
    </subcellularLocation>
</comment>
<keyword evidence="4 6" id="KW-1133">Transmembrane helix</keyword>
<proteinExistence type="predicted"/>
<keyword evidence="9" id="KW-1185">Reference proteome</keyword>
<evidence type="ECO:0000259" key="7">
    <source>
        <dbReference type="PROSITE" id="PS50850"/>
    </source>
</evidence>